<dbReference type="SUPFAM" id="SSF50891">
    <property type="entry name" value="Cyclophilin-like"/>
    <property type="match status" value="1"/>
</dbReference>
<dbReference type="InterPro" id="IPR002130">
    <property type="entry name" value="Cyclophilin-type_PPIase_dom"/>
</dbReference>
<dbReference type="Proteomes" id="UP000663882">
    <property type="component" value="Unassembled WGS sequence"/>
</dbReference>
<feature type="domain" description="PPIase cyclophilin-type" evidence="2">
    <location>
        <begin position="521"/>
        <end position="608"/>
    </location>
</feature>
<dbReference type="OrthoDB" id="10212145at2759"/>
<dbReference type="GO" id="GO:0003755">
    <property type="term" value="F:peptidyl-prolyl cis-trans isomerase activity"/>
    <property type="evidence" value="ECO:0007669"/>
    <property type="project" value="InterPro"/>
</dbReference>
<evidence type="ECO:0000313" key="4">
    <source>
        <dbReference type="Proteomes" id="UP000663882"/>
    </source>
</evidence>
<evidence type="ECO:0000256" key="1">
    <source>
        <dbReference type="SAM" id="Coils"/>
    </source>
</evidence>
<gene>
    <name evidence="3" type="ORF">RFH988_LOCUS18026</name>
</gene>
<reference evidence="3" key="1">
    <citation type="submission" date="2021-02" db="EMBL/GenBank/DDBJ databases">
        <authorList>
            <person name="Nowell W R."/>
        </authorList>
    </citation>
    <scope>NUCLEOTIDE SEQUENCE</scope>
</reference>
<dbReference type="Pfam" id="PF00160">
    <property type="entry name" value="Pro_isomerase"/>
    <property type="match status" value="1"/>
</dbReference>
<sequence length="770" mass="87154">MCRPKTESDESNTKIRIDNEFDSDTNLSTLSTSSHSSLNNVEEQATSISSEALRYANLISYPPIIITGVPAFTSHSSLAIVQFLRSLVNAHPTLPRISDTSWRLNNKNQLLLCAPTRDVYSLLLTNNYPSTIGTSTIQVIPLRRLPAQLSPLLLNVPGYLDDSYFLEEIQKHFRSVKYLHRIRTFSNTNNSTLVCIDFENAQECDQCLQAQYLSVANVRLVIKQYLGPPRIPQCTKCCSFVHFANHCSSTHKICNKCATSILIDTNHQCSSIRCINCSKLANHPFDINHDAFDHHCPSMLNFKKMLVTKLVEQGIVSNHIYVPKELQHHLRQVRERLPPVTPISSRPILSTAARHATGNTTNTMAPKLTSTTVIVPQSSRSISNFIDFMQTTVKPFEDQLSNLAKQMTNLTVLFIIQEYKIDYIRKAKSIDDIARQLTSFIDNASSSSIEMNDNSHQNIMVSSQSTAHDAESWSSTSQSRAPAPFVVDLSSINTVNPLANMLEKREQIEREQERLQHEEEEVKQEIEKYLSSGQIDVSSPEGNRLPDIAGSKEKSTIIHDRKGLISMDITKSINEFIIILGPAPMLNDNYVVFGEVIRGMAIFDSINARGRFNRFDITYNSNHSFVLHFFRYAPDERVSSLLSLIKMSELGLCTDITCGDKTKELFEYDIRNQLNTVKNKLKLIVEEKLLTIKHEHNLIEQAERFLDVPSISFDELRNLFEDINQTIALNHSEIMIKVEPLLSETKYCSCICICNKQNMNSNVLFVSTVP</sequence>
<dbReference type="EMBL" id="CAJNOO010000994">
    <property type="protein sequence ID" value="CAF1075983.1"/>
    <property type="molecule type" value="Genomic_DNA"/>
</dbReference>
<evidence type="ECO:0000313" key="3">
    <source>
        <dbReference type="EMBL" id="CAF1075983.1"/>
    </source>
</evidence>
<name>A0A814MC04_9BILA</name>
<protein>
    <recommendedName>
        <fullName evidence="2">PPIase cyclophilin-type domain-containing protein</fullName>
    </recommendedName>
</protein>
<evidence type="ECO:0000259" key="2">
    <source>
        <dbReference type="Pfam" id="PF00160"/>
    </source>
</evidence>
<dbReference type="InterPro" id="IPR029000">
    <property type="entry name" value="Cyclophilin-like_dom_sf"/>
</dbReference>
<accession>A0A814MC04</accession>
<keyword evidence="1" id="KW-0175">Coiled coil</keyword>
<proteinExistence type="predicted"/>
<dbReference type="Gene3D" id="2.40.100.10">
    <property type="entry name" value="Cyclophilin-like"/>
    <property type="match status" value="1"/>
</dbReference>
<dbReference type="AlphaFoldDB" id="A0A814MC04"/>
<comment type="caution">
    <text evidence="3">The sequence shown here is derived from an EMBL/GenBank/DDBJ whole genome shotgun (WGS) entry which is preliminary data.</text>
</comment>
<feature type="coiled-coil region" evidence="1">
    <location>
        <begin position="498"/>
        <end position="532"/>
    </location>
</feature>
<organism evidence="3 4">
    <name type="scientific">Rotaria sordida</name>
    <dbReference type="NCBI Taxonomy" id="392033"/>
    <lineage>
        <taxon>Eukaryota</taxon>
        <taxon>Metazoa</taxon>
        <taxon>Spiralia</taxon>
        <taxon>Gnathifera</taxon>
        <taxon>Rotifera</taxon>
        <taxon>Eurotatoria</taxon>
        <taxon>Bdelloidea</taxon>
        <taxon>Philodinida</taxon>
        <taxon>Philodinidae</taxon>
        <taxon>Rotaria</taxon>
    </lineage>
</organism>